<dbReference type="OrthoDB" id="10137670at2759"/>
<name>A0A816EW23_9BILA</name>
<dbReference type="EMBL" id="CAJOBC010124743">
    <property type="protein sequence ID" value="CAF4589857.1"/>
    <property type="molecule type" value="Genomic_DNA"/>
</dbReference>
<sequence length="82" mass="9276">MQIIGVVNSKKVSYSCRECLSRLITPQQTDCSSTCPLNNLRRPFSNVSELVINDVKEEIRSVARPYLNIICEYPKDAITSLI</sequence>
<comment type="caution">
    <text evidence="1">The sequence shown here is derived from an EMBL/GenBank/DDBJ whole genome shotgun (WGS) entry which is preliminary data.</text>
</comment>
<evidence type="ECO:0000313" key="2">
    <source>
        <dbReference type="EMBL" id="CAF4589857.1"/>
    </source>
</evidence>
<dbReference type="EMBL" id="CAJNOQ010053022">
    <property type="protein sequence ID" value="CAF1654587.1"/>
    <property type="molecule type" value="Genomic_DNA"/>
</dbReference>
<protein>
    <submittedName>
        <fullName evidence="1">Uncharacterized protein</fullName>
    </submittedName>
</protein>
<evidence type="ECO:0000313" key="3">
    <source>
        <dbReference type="Proteomes" id="UP000663829"/>
    </source>
</evidence>
<proteinExistence type="predicted"/>
<dbReference type="AlphaFoldDB" id="A0A816EW23"/>
<reference evidence="1" key="1">
    <citation type="submission" date="2021-02" db="EMBL/GenBank/DDBJ databases">
        <authorList>
            <person name="Nowell W R."/>
        </authorList>
    </citation>
    <scope>NUCLEOTIDE SEQUENCE</scope>
</reference>
<dbReference type="Proteomes" id="UP000663829">
    <property type="component" value="Unassembled WGS sequence"/>
</dbReference>
<evidence type="ECO:0000313" key="1">
    <source>
        <dbReference type="EMBL" id="CAF1654587.1"/>
    </source>
</evidence>
<organism evidence="1 3">
    <name type="scientific">Didymodactylos carnosus</name>
    <dbReference type="NCBI Taxonomy" id="1234261"/>
    <lineage>
        <taxon>Eukaryota</taxon>
        <taxon>Metazoa</taxon>
        <taxon>Spiralia</taxon>
        <taxon>Gnathifera</taxon>
        <taxon>Rotifera</taxon>
        <taxon>Eurotatoria</taxon>
        <taxon>Bdelloidea</taxon>
        <taxon>Philodinida</taxon>
        <taxon>Philodinidae</taxon>
        <taxon>Didymodactylos</taxon>
    </lineage>
</organism>
<accession>A0A816EW23</accession>
<keyword evidence="3" id="KW-1185">Reference proteome</keyword>
<gene>
    <name evidence="1" type="ORF">GPM918_LOCUS45693</name>
    <name evidence="2" type="ORF">SRO942_LOCUS48454</name>
</gene>
<dbReference type="Proteomes" id="UP000681722">
    <property type="component" value="Unassembled WGS sequence"/>
</dbReference>